<proteinExistence type="predicted"/>
<evidence type="ECO:0000313" key="1">
    <source>
        <dbReference type="EMBL" id="KAK1863625.1"/>
    </source>
</evidence>
<dbReference type="Proteomes" id="UP000798662">
    <property type="component" value="Chromosome 2"/>
</dbReference>
<evidence type="ECO:0000313" key="2">
    <source>
        <dbReference type="Proteomes" id="UP000798662"/>
    </source>
</evidence>
<organism evidence="1 2">
    <name type="scientific">Pyropia yezoensis</name>
    <name type="common">Susabi-nori</name>
    <name type="synonym">Porphyra yezoensis</name>
    <dbReference type="NCBI Taxonomy" id="2788"/>
    <lineage>
        <taxon>Eukaryota</taxon>
        <taxon>Rhodophyta</taxon>
        <taxon>Bangiophyceae</taxon>
        <taxon>Bangiales</taxon>
        <taxon>Bangiaceae</taxon>
        <taxon>Pyropia</taxon>
    </lineage>
</organism>
<reference evidence="1" key="1">
    <citation type="submission" date="2019-11" db="EMBL/GenBank/DDBJ databases">
        <title>Nori genome reveals adaptations in red seaweeds to the harsh intertidal environment.</title>
        <authorList>
            <person name="Wang D."/>
            <person name="Mao Y."/>
        </authorList>
    </citation>
    <scope>NUCLEOTIDE SEQUENCE</scope>
    <source>
        <tissue evidence="1">Gametophyte</tissue>
    </source>
</reference>
<name>A0ACC3C078_PYRYE</name>
<gene>
    <name evidence="1" type="ORF">I4F81_006179</name>
</gene>
<keyword evidence="2" id="KW-1185">Reference proteome</keyword>
<comment type="caution">
    <text evidence="1">The sequence shown here is derived from an EMBL/GenBank/DDBJ whole genome shotgun (WGS) entry which is preliminary data.</text>
</comment>
<protein>
    <submittedName>
        <fullName evidence="1">Uncharacterized protein</fullName>
    </submittedName>
</protein>
<sequence length="484" mass="49806">MYLPHSNSFLNDSSSILPSPLPLSLPGPVFFTCALSSASVRFIMGNPPVTLQGGPPRNAVLPSADGRQFSACLQCALLAANSITRQYPSLLSPDAMEAVRRTPAGQVVLSHLTALAYSYWDTAPAGPGVCTFAARHLVPPVDAVCRDECWMWGTTRLNSEVDERLTIVTETDAGSVVADPSGETFYLVCGLMSSPATAVKRAGVALPATVRLSALPFRGVLVYDGLISGGPPVPVTGEAKTKILAAYEAAKAAGALVTGMHPPAKPASAPPPVVDTADLSAMSVSALKALLRSQGASPDGCVEKGDLVARAAALRASAAAEQAEKDTGGWKNPDGSFKQLCPESALCPSEAAALATLRRARKGSAQKVLIFRRVDASDAPAGAGHNLVSLMDDAGGMRALFSAAASVPTAAELLKQLAKAVARSGEAPSILAADDAAAAAGMDRVTRHAGIHTGLYPRASVEERALLTTIPPPTMAALAAEFQN</sequence>
<accession>A0ACC3C078</accession>
<dbReference type="EMBL" id="CM020619">
    <property type="protein sequence ID" value="KAK1863625.1"/>
    <property type="molecule type" value="Genomic_DNA"/>
</dbReference>